<dbReference type="EC" id="1.14.-.-" evidence="10"/>
<dbReference type="AlphaFoldDB" id="A0A0H5NH62"/>
<keyword evidence="7 8" id="KW-0503">Monooxygenase</keyword>
<evidence type="ECO:0000256" key="7">
    <source>
        <dbReference type="ARBA" id="ARBA00023033"/>
    </source>
</evidence>
<evidence type="ECO:0000256" key="1">
    <source>
        <dbReference type="ARBA" id="ARBA00001971"/>
    </source>
</evidence>
<comment type="cofactor">
    <cofactor evidence="1">
        <name>heme</name>
        <dbReference type="ChEBI" id="CHEBI:30413"/>
    </cofactor>
</comment>
<evidence type="ECO:0000256" key="5">
    <source>
        <dbReference type="ARBA" id="ARBA00023002"/>
    </source>
</evidence>
<evidence type="ECO:0000256" key="4">
    <source>
        <dbReference type="ARBA" id="ARBA00022723"/>
    </source>
</evidence>
<name>A0A0H5NH62_NOCFR</name>
<dbReference type="Gene3D" id="1.10.630.10">
    <property type="entry name" value="Cytochrome P450"/>
    <property type="match status" value="1"/>
</dbReference>
<dbReference type="GO" id="GO:0020037">
    <property type="term" value="F:heme binding"/>
    <property type="evidence" value="ECO:0007669"/>
    <property type="project" value="InterPro"/>
</dbReference>
<dbReference type="PANTHER" id="PTHR46696">
    <property type="entry name" value="P450, PUTATIVE (EUROFUNG)-RELATED"/>
    <property type="match status" value="1"/>
</dbReference>
<dbReference type="SUPFAM" id="SSF48264">
    <property type="entry name" value="Cytochrome P450"/>
    <property type="match status" value="1"/>
</dbReference>
<keyword evidence="5 8" id="KW-0560">Oxidoreductase</keyword>
<keyword evidence="6 8" id="KW-0408">Iron</keyword>
<evidence type="ECO:0000313" key="11">
    <source>
        <dbReference type="Proteomes" id="UP000057820"/>
    </source>
</evidence>
<dbReference type="InterPro" id="IPR001128">
    <property type="entry name" value="Cyt_P450"/>
</dbReference>
<dbReference type="Proteomes" id="UP000057820">
    <property type="component" value="Chromosome 1"/>
</dbReference>
<dbReference type="GO" id="GO:0016705">
    <property type="term" value="F:oxidoreductase activity, acting on paired donors, with incorporation or reduction of molecular oxygen"/>
    <property type="evidence" value="ECO:0007669"/>
    <property type="project" value="InterPro"/>
</dbReference>
<dbReference type="FunFam" id="1.10.630.10:FF:000018">
    <property type="entry name" value="Cytochrome P450 monooxygenase"/>
    <property type="match status" value="1"/>
</dbReference>
<dbReference type="InterPro" id="IPR036396">
    <property type="entry name" value="Cyt_P450_sf"/>
</dbReference>
<dbReference type="InterPro" id="IPR002397">
    <property type="entry name" value="Cyt_P450_B"/>
</dbReference>
<protein>
    <submittedName>
        <fullName evidence="10">Cytochrome P450 107B1</fullName>
        <ecNumber evidence="10">1.14.-.-</ecNumber>
    </submittedName>
</protein>
<organism evidence="10 11">
    <name type="scientific">Nocardia farcinica</name>
    <dbReference type="NCBI Taxonomy" id="37329"/>
    <lineage>
        <taxon>Bacteria</taxon>
        <taxon>Bacillati</taxon>
        <taxon>Actinomycetota</taxon>
        <taxon>Actinomycetes</taxon>
        <taxon>Mycobacteriales</taxon>
        <taxon>Nocardiaceae</taxon>
        <taxon>Nocardia</taxon>
    </lineage>
</organism>
<dbReference type="GO" id="GO:0004497">
    <property type="term" value="F:monooxygenase activity"/>
    <property type="evidence" value="ECO:0007669"/>
    <property type="project" value="UniProtKB-KW"/>
</dbReference>
<evidence type="ECO:0000256" key="3">
    <source>
        <dbReference type="ARBA" id="ARBA00022617"/>
    </source>
</evidence>
<dbReference type="PRINTS" id="PR00385">
    <property type="entry name" value="P450"/>
</dbReference>
<dbReference type="Pfam" id="PF00067">
    <property type="entry name" value="p450"/>
    <property type="match status" value="2"/>
</dbReference>
<comment type="similarity">
    <text evidence="2 8">Belongs to the cytochrome P450 family.</text>
</comment>
<evidence type="ECO:0000256" key="9">
    <source>
        <dbReference type="SAM" id="MobiDB-lite"/>
    </source>
</evidence>
<dbReference type="PROSITE" id="PS00086">
    <property type="entry name" value="CYTOCHROME_P450"/>
    <property type="match status" value="1"/>
</dbReference>
<evidence type="ECO:0000256" key="2">
    <source>
        <dbReference type="ARBA" id="ARBA00010617"/>
    </source>
</evidence>
<reference evidence="11" key="1">
    <citation type="submission" date="2015-03" db="EMBL/GenBank/DDBJ databases">
        <authorList>
            <consortium name="Pathogen Informatics"/>
        </authorList>
    </citation>
    <scope>NUCLEOTIDE SEQUENCE [LARGE SCALE GENOMIC DNA]</scope>
    <source>
        <strain evidence="11">NCTC11134</strain>
    </source>
</reference>
<dbReference type="PANTHER" id="PTHR46696:SF1">
    <property type="entry name" value="CYTOCHROME P450 YJIB-RELATED"/>
    <property type="match status" value="1"/>
</dbReference>
<dbReference type="KEGG" id="nfr:ERS450000_00760"/>
<accession>A0A0H5NH62</accession>
<sequence length="415" mass="45597">MLDTPRPIVVDLLAEDFHERAHRVYDELRARSPVVYAELPHQPGRGFWMVLGYAAADAALRDARLANNPRALLTPAQRTARARAQIPDPPNTMLLSDPPEHTRLRRAAQRAFTPRSVAALRPAVVRHAERLLDRAQQTADRGDGTVDLLHSYAYPLSLTVLGEILGFPEAWHPGLHDLAVRAAAASTPLSGPDPVLRERLDTYTRDLVVLKRNSPGDDLVSRLAHPESGRDALSDEELRAMVGLLVAAGFETSASLLASAVLSLLTHPDQWAALRDDPGLAAAAVEETMRYWGPVESATMRLAREPLRLGDRRIARGDRVLVFPAAANRDPAHVPDPHRFDIHRPPRPHLGFSGGIHTCMGAALARTEVAVALTVLVARWPRLRLAVDPAAPRWRPGMGLRSLRRLPVRPDPDTP</sequence>
<keyword evidence="3 8" id="KW-0349">Heme</keyword>
<dbReference type="RefSeq" id="WP_060590529.1">
    <property type="nucleotide sequence ID" value="NZ_CP031418.1"/>
</dbReference>
<dbReference type="InterPro" id="IPR017972">
    <property type="entry name" value="Cyt_P450_CS"/>
</dbReference>
<dbReference type="GO" id="GO:0005506">
    <property type="term" value="F:iron ion binding"/>
    <property type="evidence" value="ECO:0007669"/>
    <property type="project" value="InterPro"/>
</dbReference>
<evidence type="ECO:0000256" key="8">
    <source>
        <dbReference type="RuleBase" id="RU000461"/>
    </source>
</evidence>
<evidence type="ECO:0000256" key="6">
    <source>
        <dbReference type="ARBA" id="ARBA00023004"/>
    </source>
</evidence>
<evidence type="ECO:0000313" key="10">
    <source>
        <dbReference type="EMBL" id="CRY74584.1"/>
    </source>
</evidence>
<feature type="region of interest" description="Disordered" evidence="9">
    <location>
        <begin position="77"/>
        <end position="98"/>
    </location>
</feature>
<dbReference type="PRINTS" id="PR00359">
    <property type="entry name" value="BP450"/>
</dbReference>
<proteinExistence type="inferred from homology"/>
<keyword evidence="4 8" id="KW-0479">Metal-binding</keyword>
<dbReference type="EMBL" id="LN868938">
    <property type="protein sequence ID" value="CRY74584.1"/>
    <property type="molecule type" value="Genomic_DNA"/>
</dbReference>
<gene>
    <name evidence="10" type="ORF">ERS450000_00760</name>
</gene>